<dbReference type="AlphaFoldDB" id="A0AA36DN40"/>
<gene>
    <name evidence="1" type="ORF">CYNAS_LOCUS2695</name>
</gene>
<dbReference type="Gene3D" id="3.15.10.10">
    <property type="entry name" value="Bactericidal permeability-increasing protein, domain 1"/>
    <property type="match status" value="1"/>
</dbReference>
<protein>
    <submittedName>
        <fullName evidence="1">Uncharacterized protein</fullName>
    </submittedName>
</protein>
<accession>A0AA36DN40</accession>
<dbReference type="SUPFAM" id="SSF55394">
    <property type="entry name" value="Bactericidal permeability-increasing protein, BPI"/>
    <property type="match status" value="1"/>
</dbReference>
<name>A0AA36DN40_CYLNA</name>
<dbReference type="EMBL" id="CATQJL010000001">
    <property type="protein sequence ID" value="CAJ0590712.1"/>
    <property type="molecule type" value="Genomic_DNA"/>
</dbReference>
<proteinExistence type="predicted"/>
<comment type="caution">
    <text evidence="1">The sequence shown here is derived from an EMBL/GenBank/DDBJ whole genome shotgun (WGS) entry which is preliminary data.</text>
</comment>
<sequence length="447" mass="51136">MLVIISSATPHTLKLSNVYTSMNILISQIRTKPIHLLDICATFTLLCVTGDRESYERLLYQTTNKDYNVNFTKKNDVVSKFLEKAFQRNTQSLWYKMQQNFFGKYTVIKMLAVFLLVVIFVETTSGEVYVNSTNENPYLLTLTVSPGIKKLYDGQLKLIENSIKSIPLPPEIYGRDTYKFLFEKKVVEIWVRELHFKSLQLPNSNDISFIDKQDGVRLQVRNLQYRLGAQVKVHTWPITATERLEVYSSSASADIDLTWTDFAFRSSTRISLRPSIRWPKAWYWQVAEKFFDKTATNIIKDNAEKQIDKKVNSAVEVLLNPILQKLKKRAKGSAIDFDRMAALQWSVQNQYLRVAVKPKSAKVFPPPMPCRKMLCVDINLRNMLLAALNPAQEVVTANDIETANSQGFTCSNPGFTCDGNYCQLASDVVISPTISTSDDWYNCLSFE</sequence>
<evidence type="ECO:0000313" key="2">
    <source>
        <dbReference type="Proteomes" id="UP001176961"/>
    </source>
</evidence>
<dbReference type="GO" id="GO:0008289">
    <property type="term" value="F:lipid binding"/>
    <property type="evidence" value="ECO:0007669"/>
    <property type="project" value="InterPro"/>
</dbReference>
<dbReference type="InterPro" id="IPR017943">
    <property type="entry name" value="Bactericidal_perm-incr_a/b_dom"/>
</dbReference>
<evidence type="ECO:0000313" key="1">
    <source>
        <dbReference type="EMBL" id="CAJ0590712.1"/>
    </source>
</evidence>
<organism evidence="1 2">
    <name type="scientific">Cylicocyclus nassatus</name>
    <name type="common">Nematode worm</name>
    <dbReference type="NCBI Taxonomy" id="53992"/>
    <lineage>
        <taxon>Eukaryota</taxon>
        <taxon>Metazoa</taxon>
        <taxon>Ecdysozoa</taxon>
        <taxon>Nematoda</taxon>
        <taxon>Chromadorea</taxon>
        <taxon>Rhabditida</taxon>
        <taxon>Rhabditina</taxon>
        <taxon>Rhabditomorpha</taxon>
        <taxon>Strongyloidea</taxon>
        <taxon>Strongylidae</taxon>
        <taxon>Cylicocyclus</taxon>
    </lineage>
</organism>
<dbReference type="Proteomes" id="UP001176961">
    <property type="component" value="Unassembled WGS sequence"/>
</dbReference>
<keyword evidence="2" id="KW-1185">Reference proteome</keyword>
<reference evidence="1" key="1">
    <citation type="submission" date="2023-07" db="EMBL/GenBank/DDBJ databases">
        <authorList>
            <consortium name="CYATHOMIX"/>
        </authorList>
    </citation>
    <scope>NUCLEOTIDE SEQUENCE</scope>
    <source>
        <strain evidence="1">N/A</strain>
    </source>
</reference>